<evidence type="ECO:0000313" key="3">
    <source>
        <dbReference type="EMBL" id="MFD1031886.1"/>
    </source>
</evidence>
<dbReference type="InterPro" id="IPR014721">
    <property type="entry name" value="Ribsml_uS5_D2-typ_fold_subgr"/>
</dbReference>
<keyword evidence="3" id="KW-0645">Protease</keyword>
<accession>A0ABW3LDR3</accession>
<gene>
    <name evidence="3" type="ORF">ACFQ1X_10635</name>
</gene>
<dbReference type="InterPro" id="IPR008269">
    <property type="entry name" value="Lon_proteolytic"/>
</dbReference>
<protein>
    <submittedName>
        <fullName evidence="3">S16 family serine protease</fullName>
        <ecNumber evidence="3">3.4.21.-</ecNumber>
    </submittedName>
</protein>
<dbReference type="SUPFAM" id="SSF54211">
    <property type="entry name" value="Ribosomal protein S5 domain 2-like"/>
    <property type="match status" value="1"/>
</dbReference>
<dbReference type="EMBL" id="JBHTKI010000014">
    <property type="protein sequence ID" value="MFD1031886.1"/>
    <property type="molecule type" value="Genomic_DNA"/>
</dbReference>
<keyword evidence="1" id="KW-0812">Transmembrane</keyword>
<evidence type="ECO:0000313" key="4">
    <source>
        <dbReference type="Proteomes" id="UP001597109"/>
    </source>
</evidence>
<dbReference type="InterPro" id="IPR020568">
    <property type="entry name" value="Ribosomal_Su5_D2-typ_SF"/>
</dbReference>
<evidence type="ECO:0000259" key="2">
    <source>
        <dbReference type="Pfam" id="PF05362"/>
    </source>
</evidence>
<dbReference type="Pfam" id="PF05362">
    <property type="entry name" value="Lon_C"/>
    <property type="match status" value="1"/>
</dbReference>
<keyword evidence="1" id="KW-1133">Transmembrane helix</keyword>
<organism evidence="3 4">
    <name type="scientific">Metaplanococcus flavidus</name>
    <dbReference type="NCBI Taxonomy" id="569883"/>
    <lineage>
        <taxon>Bacteria</taxon>
        <taxon>Bacillati</taxon>
        <taxon>Bacillota</taxon>
        <taxon>Bacilli</taxon>
        <taxon>Bacillales</taxon>
        <taxon>Caryophanaceae</taxon>
        <taxon>Metaplanococcus</taxon>
    </lineage>
</organism>
<keyword evidence="1" id="KW-0472">Membrane</keyword>
<dbReference type="GO" id="GO:0006508">
    <property type="term" value="P:proteolysis"/>
    <property type="evidence" value="ECO:0007669"/>
    <property type="project" value="UniProtKB-KW"/>
</dbReference>
<dbReference type="Proteomes" id="UP001597109">
    <property type="component" value="Unassembled WGS sequence"/>
</dbReference>
<dbReference type="GO" id="GO:0008233">
    <property type="term" value="F:peptidase activity"/>
    <property type="evidence" value="ECO:0007669"/>
    <property type="project" value="UniProtKB-KW"/>
</dbReference>
<evidence type="ECO:0000256" key="1">
    <source>
        <dbReference type="SAM" id="Phobius"/>
    </source>
</evidence>
<feature type="transmembrane region" description="Helical" evidence="1">
    <location>
        <begin position="12"/>
        <end position="30"/>
    </location>
</feature>
<dbReference type="Gene3D" id="3.30.230.10">
    <property type="match status" value="1"/>
</dbReference>
<sequence>MIKKIKEDKLYHLCQAFLLVVIISLPLYIYSSLPENAVVTLPGPVITYAEEIGEEVNLNKVSVYSFPVEKRADFIKFLWKNKIWPGSYSYVEYDNFNTMVIEASQNTTQYLKAKRDKYQNLPDYFNVHYPGEEVLRISKIPESLGDSDGLGLALCLFGSYTDAHWVKSDLKIVITGAMDAEGIVRPVGDIHIKGIAAVKNDTDIFMVPQENYNELALFMKKNKDIIVVPVTTIEEAKEWLNENA</sequence>
<proteinExistence type="predicted"/>
<keyword evidence="4" id="KW-1185">Reference proteome</keyword>
<reference evidence="4" key="1">
    <citation type="journal article" date="2019" name="Int. J. Syst. Evol. Microbiol.">
        <title>The Global Catalogue of Microorganisms (GCM) 10K type strain sequencing project: providing services to taxonomists for standard genome sequencing and annotation.</title>
        <authorList>
            <consortium name="The Broad Institute Genomics Platform"/>
            <consortium name="The Broad Institute Genome Sequencing Center for Infectious Disease"/>
            <person name="Wu L."/>
            <person name="Ma J."/>
        </authorList>
    </citation>
    <scope>NUCLEOTIDE SEQUENCE [LARGE SCALE GENOMIC DNA]</scope>
    <source>
        <strain evidence="4">CCUG 56756</strain>
    </source>
</reference>
<dbReference type="EC" id="3.4.21.-" evidence="3"/>
<dbReference type="RefSeq" id="WP_379082481.1">
    <property type="nucleotide sequence ID" value="NZ_JBHTKI010000014.1"/>
</dbReference>
<keyword evidence="3" id="KW-0378">Hydrolase</keyword>
<feature type="domain" description="Lon proteolytic" evidence="2">
    <location>
        <begin position="100"/>
        <end position="235"/>
    </location>
</feature>
<comment type="caution">
    <text evidence="3">The sequence shown here is derived from an EMBL/GenBank/DDBJ whole genome shotgun (WGS) entry which is preliminary data.</text>
</comment>
<name>A0ABW3LDR3_9BACL</name>